<dbReference type="Gene3D" id="1.10.10.10">
    <property type="entry name" value="Winged helix-like DNA-binding domain superfamily/Winged helix DNA-binding domain"/>
    <property type="match status" value="1"/>
</dbReference>
<dbReference type="InterPro" id="IPR036388">
    <property type="entry name" value="WH-like_DNA-bd_sf"/>
</dbReference>
<dbReference type="PROSITE" id="PS50931">
    <property type="entry name" value="HTH_LYSR"/>
    <property type="match status" value="1"/>
</dbReference>
<dbReference type="SUPFAM" id="SSF46785">
    <property type="entry name" value="Winged helix' DNA-binding domain"/>
    <property type="match status" value="1"/>
</dbReference>
<dbReference type="Proteomes" id="UP000585721">
    <property type="component" value="Unassembled WGS sequence"/>
</dbReference>
<comment type="similarity">
    <text evidence="1">Belongs to the LysR transcriptional regulatory family.</text>
</comment>
<evidence type="ECO:0000256" key="4">
    <source>
        <dbReference type="ARBA" id="ARBA00023163"/>
    </source>
</evidence>
<dbReference type="InterPro" id="IPR036390">
    <property type="entry name" value="WH_DNA-bd_sf"/>
</dbReference>
<keyword evidence="4" id="KW-0804">Transcription</keyword>
<protein>
    <submittedName>
        <fullName evidence="6">DNA-binding transcriptional LysR family regulator</fullName>
    </submittedName>
</protein>
<proteinExistence type="inferred from homology"/>
<dbReference type="Gene3D" id="3.40.190.290">
    <property type="match status" value="1"/>
</dbReference>
<dbReference type="GO" id="GO:0003700">
    <property type="term" value="F:DNA-binding transcription factor activity"/>
    <property type="evidence" value="ECO:0007669"/>
    <property type="project" value="InterPro"/>
</dbReference>
<dbReference type="InterPro" id="IPR005119">
    <property type="entry name" value="LysR_subst-bd"/>
</dbReference>
<evidence type="ECO:0000313" key="6">
    <source>
        <dbReference type="EMBL" id="MBB6054687.1"/>
    </source>
</evidence>
<dbReference type="AlphaFoldDB" id="A0A841GAN6"/>
<evidence type="ECO:0000259" key="5">
    <source>
        <dbReference type="PROSITE" id="PS50931"/>
    </source>
</evidence>
<reference evidence="6 7" key="1">
    <citation type="submission" date="2020-08" db="EMBL/GenBank/DDBJ databases">
        <title>Genomic Encyclopedia of Type Strains, Phase IV (KMG-IV): sequencing the most valuable type-strain genomes for metagenomic binning, comparative biology and taxonomic classification.</title>
        <authorList>
            <person name="Goeker M."/>
        </authorList>
    </citation>
    <scope>NUCLEOTIDE SEQUENCE [LARGE SCALE GENOMIC DNA]</scope>
    <source>
        <strain evidence="6 7">DSM 22975</strain>
    </source>
</reference>
<dbReference type="Pfam" id="PF00126">
    <property type="entry name" value="HTH_1"/>
    <property type="match status" value="1"/>
</dbReference>
<keyword evidence="7" id="KW-1185">Reference proteome</keyword>
<dbReference type="InterPro" id="IPR000847">
    <property type="entry name" value="LysR_HTH_N"/>
</dbReference>
<comment type="caution">
    <text evidence="6">The sequence shown here is derived from an EMBL/GenBank/DDBJ whole genome shotgun (WGS) entry which is preliminary data.</text>
</comment>
<keyword evidence="2" id="KW-0805">Transcription regulation</keyword>
<dbReference type="CDD" id="cd08422">
    <property type="entry name" value="PBP2_CrgA_like"/>
    <property type="match status" value="1"/>
</dbReference>
<dbReference type="Pfam" id="PF03466">
    <property type="entry name" value="LysR_substrate"/>
    <property type="match status" value="1"/>
</dbReference>
<evidence type="ECO:0000313" key="7">
    <source>
        <dbReference type="Proteomes" id="UP000585721"/>
    </source>
</evidence>
<keyword evidence="3 6" id="KW-0238">DNA-binding</keyword>
<organism evidence="6 7">
    <name type="scientific">Tolumonas osonensis</name>
    <dbReference type="NCBI Taxonomy" id="675874"/>
    <lineage>
        <taxon>Bacteria</taxon>
        <taxon>Pseudomonadati</taxon>
        <taxon>Pseudomonadota</taxon>
        <taxon>Gammaproteobacteria</taxon>
        <taxon>Aeromonadales</taxon>
        <taxon>Aeromonadaceae</taxon>
        <taxon>Tolumonas</taxon>
    </lineage>
</organism>
<dbReference type="SUPFAM" id="SSF53850">
    <property type="entry name" value="Periplasmic binding protein-like II"/>
    <property type="match status" value="1"/>
</dbReference>
<dbReference type="InterPro" id="IPR058163">
    <property type="entry name" value="LysR-type_TF_proteobact-type"/>
</dbReference>
<dbReference type="FunFam" id="1.10.10.10:FF:000001">
    <property type="entry name" value="LysR family transcriptional regulator"/>
    <property type="match status" value="1"/>
</dbReference>
<dbReference type="GO" id="GO:0006351">
    <property type="term" value="P:DNA-templated transcription"/>
    <property type="evidence" value="ECO:0007669"/>
    <property type="project" value="TreeGrafter"/>
</dbReference>
<accession>A0A841GAN6</accession>
<gene>
    <name evidence="6" type="ORF">HNR75_000559</name>
</gene>
<evidence type="ECO:0000256" key="2">
    <source>
        <dbReference type="ARBA" id="ARBA00023015"/>
    </source>
</evidence>
<dbReference type="GO" id="GO:0043565">
    <property type="term" value="F:sequence-specific DNA binding"/>
    <property type="evidence" value="ECO:0007669"/>
    <property type="project" value="TreeGrafter"/>
</dbReference>
<evidence type="ECO:0000256" key="3">
    <source>
        <dbReference type="ARBA" id="ARBA00023125"/>
    </source>
</evidence>
<evidence type="ECO:0000256" key="1">
    <source>
        <dbReference type="ARBA" id="ARBA00009437"/>
    </source>
</evidence>
<feature type="domain" description="HTH lysR-type" evidence="5">
    <location>
        <begin position="1"/>
        <end position="62"/>
    </location>
</feature>
<dbReference type="EMBL" id="JACHGR010000002">
    <property type="protein sequence ID" value="MBB6054687.1"/>
    <property type="molecule type" value="Genomic_DNA"/>
</dbReference>
<dbReference type="PANTHER" id="PTHR30537:SF72">
    <property type="entry name" value="LYSR FAMILY TRANSCRIPTIONAL REGULATOR"/>
    <property type="match status" value="1"/>
</dbReference>
<sequence>MDTINHINGIVAFVKSANLGSFTAAAKILDITPAAVSKNVATLEQNLGIRLFNRTTRSLSLTAEGEHFLANVAPALLSLDEAIESVTTNDASPAGLVRISVSNVIGRKLLMPVIPELLATYPDLRVEIDFDDHIIDFVKEGYDLVIRAGNIHDSSMISRGLGVLKRCLVASPTYLEKYGIPHHPSELTRHHLISRRFLGSRIQPWKFTLPDDGVYMHEPVSSVLTLSDPGTLVNAALDGLGIAESAVYLSWKYLKSGDLKLVLFDQHDPGDFQMMVQYPHRSLIAPRVKACADFIHLALKDKEELNIQPQQMLPYCATPV</sequence>
<dbReference type="PANTHER" id="PTHR30537">
    <property type="entry name" value="HTH-TYPE TRANSCRIPTIONAL REGULATOR"/>
    <property type="match status" value="1"/>
</dbReference>
<dbReference type="RefSeq" id="WP_188025500.1">
    <property type="nucleotide sequence ID" value="NZ_JACHGR010000002.1"/>
</dbReference>
<name>A0A841GAN6_9GAMM</name>
<dbReference type="PRINTS" id="PR00039">
    <property type="entry name" value="HTHLYSR"/>
</dbReference>